<gene>
    <name evidence="2" type="ORF">SH580_00555</name>
</gene>
<protein>
    <submittedName>
        <fullName evidence="2">DUF695 domain-containing protein</fullName>
    </submittedName>
</protein>
<proteinExistence type="predicted"/>
<reference evidence="2 3" key="1">
    <citation type="submission" date="2023-11" db="EMBL/GenBank/DDBJ databases">
        <title>Coraliomargarita sp. nov., isolated from marine algae.</title>
        <authorList>
            <person name="Lee J.K."/>
            <person name="Baek J.H."/>
            <person name="Kim J.M."/>
            <person name="Choi D.G."/>
            <person name="Jeon C.O."/>
        </authorList>
    </citation>
    <scope>NUCLEOTIDE SEQUENCE [LARGE SCALE GENOMIC DNA]</scope>
    <source>
        <strain evidence="2 3">J2-16</strain>
    </source>
</reference>
<feature type="domain" description="DUF695" evidence="1">
    <location>
        <begin position="9"/>
        <end position="136"/>
    </location>
</feature>
<organism evidence="2 3">
    <name type="scientific">Coraliomargarita algicola</name>
    <dbReference type="NCBI Taxonomy" id="3092156"/>
    <lineage>
        <taxon>Bacteria</taxon>
        <taxon>Pseudomonadati</taxon>
        <taxon>Verrucomicrobiota</taxon>
        <taxon>Opitutia</taxon>
        <taxon>Puniceicoccales</taxon>
        <taxon>Coraliomargaritaceae</taxon>
        <taxon>Coraliomargarita</taxon>
    </lineage>
</organism>
<accession>A0ABZ0RMH2</accession>
<evidence type="ECO:0000313" key="2">
    <source>
        <dbReference type="EMBL" id="WPJ96190.1"/>
    </source>
</evidence>
<dbReference type="RefSeq" id="WP_319833054.1">
    <property type="nucleotide sequence ID" value="NZ_CP138858.1"/>
</dbReference>
<dbReference type="EMBL" id="CP138858">
    <property type="protein sequence ID" value="WPJ96190.1"/>
    <property type="molecule type" value="Genomic_DNA"/>
</dbReference>
<keyword evidence="3" id="KW-1185">Reference proteome</keyword>
<dbReference type="Proteomes" id="UP001324993">
    <property type="component" value="Chromosome"/>
</dbReference>
<evidence type="ECO:0000313" key="3">
    <source>
        <dbReference type="Proteomes" id="UP001324993"/>
    </source>
</evidence>
<dbReference type="Pfam" id="PF05117">
    <property type="entry name" value="DUF695"/>
    <property type="match status" value="1"/>
</dbReference>
<evidence type="ECO:0000259" key="1">
    <source>
        <dbReference type="Pfam" id="PF05117"/>
    </source>
</evidence>
<sequence length="145" mass="16666">MKIAAANSDAWNIAKSKNPQQPTVLRYRPSLQKFLADENYPRKLTIIWKFAPADDSGMPTDTQSADMKDFEELLLDVLDSDRLAILAFVYTTTGLREWNFYLSDTDEVALRINQALKSMPKLPIELHVQDDPDWEALRQVYQICS</sequence>
<name>A0ABZ0RMH2_9BACT</name>
<dbReference type="InterPro" id="IPR016097">
    <property type="entry name" value="DUF695"/>
</dbReference>